<feature type="transmembrane region" description="Helical" evidence="16">
    <location>
        <begin position="258"/>
        <end position="275"/>
    </location>
</feature>
<feature type="transmembrane region" description="Helical" evidence="16">
    <location>
        <begin position="462"/>
        <end position="486"/>
    </location>
</feature>
<evidence type="ECO:0000256" key="10">
    <source>
        <dbReference type="ARBA" id="ARBA00033270"/>
    </source>
</evidence>
<dbReference type="Pfam" id="PF01098">
    <property type="entry name" value="FTSW_RODA_SPOVE"/>
    <property type="match status" value="2"/>
</dbReference>
<reference evidence="17" key="1">
    <citation type="submission" date="2020-07" db="EMBL/GenBank/DDBJ databases">
        <title>Huge and variable diversity of episymbiotic CPR bacteria and DPANN archaea in groundwater ecosystems.</title>
        <authorList>
            <person name="He C.Y."/>
            <person name="Keren R."/>
            <person name="Whittaker M."/>
            <person name="Farag I.F."/>
            <person name="Doudna J."/>
            <person name="Cate J.H.D."/>
            <person name="Banfield J.F."/>
        </authorList>
    </citation>
    <scope>NUCLEOTIDE SEQUENCE</scope>
    <source>
        <strain evidence="17">NC_groundwater_1520_Pr4_B-0.1um_53_5</strain>
    </source>
</reference>
<evidence type="ECO:0000256" key="8">
    <source>
        <dbReference type="ARBA" id="ARBA00023136"/>
    </source>
</evidence>
<evidence type="ECO:0000256" key="1">
    <source>
        <dbReference type="ARBA" id="ARBA00004141"/>
    </source>
</evidence>
<dbReference type="GO" id="GO:0051301">
    <property type="term" value="P:cell division"/>
    <property type="evidence" value="ECO:0007669"/>
    <property type="project" value="InterPro"/>
</dbReference>
<evidence type="ECO:0000256" key="6">
    <source>
        <dbReference type="ARBA" id="ARBA00022984"/>
    </source>
</evidence>
<proteinExistence type="inferred from homology"/>
<organism evidence="17 18">
    <name type="scientific">candidate division TA06 bacterium</name>
    <dbReference type="NCBI Taxonomy" id="2250710"/>
    <lineage>
        <taxon>Bacteria</taxon>
        <taxon>Bacteria division TA06</taxon>
    </lineage>
</organism>
<feature type="transmembrane region" description="Helical" evidence="16">
    <location>
        <begin position="281"/>
        <end position="297"/>
    </location>
</feature>
<feature type="transmembrane region" description="Helical" evidence="16">
    <location>
        <begin position="304"/>
        <end position="323"/>
    </location>
</feature>
<keyword evidence="5" id="KW-0133">Cell shape</keyword>
<evidence type="ECO:0000256" key="4">
    <source>
        <dbReference type="ARBA" id="ARBA00022692"/>
    </source>
</evidence>
<keyword evidence="6" id="KW-0573">Peptidoglycan synthesis</keyword>
<protein>
    <recommendedName>
        <fullName evidence="12">Probable peptidoglycan glycosyltransferase FtsW</fullName>
        <ecNumber evidence="14">2.4.99.28</ecNumber>
    </recommendedName>
    <alternativeName>
        <fullName evidence="13">Cell division protein FtsW</fullName>
    </alternativeName>
    <alternativeName>
        <fullName evidence="10">Cell wall polymerase</fullName>
    </alternativeName>
    <alternativeName>
        <fullName evidence="9">Peptidoglycan polymerase</fullName>
    </alternativeName>
</protein>
<evidence type="ECO:0000256" key="5">
    <source>
        <dbReference type="ARBA" id="ARBA00022960"/>
    </source>
</evidence>
<dbReference type="PANTHER" id="PTHR30474">
    <property type="entry name" value="CELL CYCLE PROTEIN"/>
    <property type="match status" value="1"/>
</dbReference>
<evidence type="ECO:0000256" key="11">
    <source>
        <dbReference type="ARBA" id="ARBA00038053"/>
    </source>
</evidence>
<gene>
    <name evidence="17" type="ORF">HY768_05045</name>
</gene>
<evidence type="ECO:0000256" key="7">
    <source>
        <dbReference type="ARBA" id="ARBA00022989"/>
    </source>
</evidence>
<dbReference type="EMBL" id="JACQXR010000061">
    <property type="protein sequence ID" value="MBI4726575.1"/>
    <property type="molecule type" value="Genomic_DNA"/>
</dbReference>
<feature type="transmembrane region" description="Helical" evidence="16">
    <location>
        <begin position="195"/>
        <end position="217"/>
    </location>
</feature>
<evidence type="ECO:0000256" key="2">
    <source>
        <dbReference type="ARBA" id="ARBA00022676"/>
    </source>
</evidence>
<comment type="subcellular location">
    <subcellularLocation>
        <location evidence="1">Membrane</location>
        <topology evidence="1">Multi-pass membrane protein</topology>
    </subcellularLocation>
</comment>
<evidence type="ECO:0000256" key="12">
    <source>
        <dbReference type="ARBA" id="ARBA00041185"/>
    </source>
</evidence>
<dbReference type="GO" id="GO:0015648">
    <property type="term" value="F:lipid-linked peptidoglycan transporter activity"/>
    <property type="evidence" value="ECO:0007669"/>
    <property type="project" value="TreeGrafter"/>
</dbReference>
<dbReference type="InterPro" id="IPR001182">
    <property type="entry name" value="FtsW/RodA"/>
</dbReference>
<dbReference type="PANTHER" id="PTHR30474:SF2">
    <property type="entry name" value="PEPTIDOGLYCAN GLYCOSYLTRANSFERASE FTSW-RELATED"/>
    <property type="match status" value="1"/>
</dbReference>
<keyword evidence="3" id="KW-0808">Transferase</keyword>
<feature type="transmembrane region" description="Helical" evidence="16">
    <location>
        <begin position="160"/>
        <end position="183"/>
    </location>
</feature>
<dbReference type="GO" id="GO:0008955">
    <property type="term" value="F:peptidoglycan glycosyltransferase activity"/>
    <property type="evidence" value="ECO:0007669"/>
    <property type="project" value="UniProtKB-EC"/>
</dbReference>
<dbReference type="GO" id="GO:0008360">
    <property type="term" value="P:regulation of cell shape"/>
    <property type="evidence" value="ECO:0007669"/>
    <property type="project" value="UniProtKB-KW"/>
</dbReference>
<dbReference type="GO" id="GO:0032153">
    <property type="term" value="C:cell division site"/>
    <property type="evidence" value="ECO:0007669"/>
    <property type="project" value="TreeGrafter"/>
</dbReference>
<keyword evidence="4 16" id="KW-0812">Transmembrane</keyword>
<evidence type="ECO:0000256" key="13">
    <source>
        <dbReference type="ARBA" id="ARBA00041418"/>
    </source>
</evidence>
<feature type="transmembrane region" description="Helical" evidence="16">
    <location>
        <begin position="492"/>
        <end position="511"/>
    </location>
</feature>
<dbReference type="GO" id="GO:0005886">
    <property type="term" value="C:plasma membrane"/>
    <property type="evidence" value="ECO:0007669"/>
    <property type="project" value="TreeGrafter"/>
</dbReference>
<feature type="transmembrane region" description="Helical" evidence="16">
    <location>
        <begin position="417"/>
        <end position="442"/>
    </location>
</feature>
<sequence length="551" mass="60420">MSYRKGDIDHLLLVAVLLLAGYGFVMSFSVSDYLISGNSALFRPRDFKQPAALAQKISQSRDGVSSLIKDRLPAATLYLLGHYGSLKKVDADSLKNILSEALNPVLQGGAIYDAQTFKDVRLSRAAVGLLAQNPEGEELVKLNRVLLQSAFPQDIRGRSFYYRLGIFKGTLWRFLLAAVIFIATYKINYRKLRPLIGPAFIIILVILYITPFAGRAVRGAKSWFLGVQPAEFAKLFLVLFLADFMARRGERMKSLKQGFLPAIICIGLVCLAVLMQPDFGSALVIAILGLLMIYFGGVNQPAWFSVLGLGLVGFAGLAVKYSHVKSRLAGFWWASQSSDALDTLFQLSGPDFQTAVSSQYQRMLGHIPPSPEMGVFKNALSQTYQSLLGIGSGGLLGVGMGQSRQKLLFLPEAHTDFIYSIIAEEGGLLVAGAILILFWIIFWRGIKISRQMPEAFESYLMLGLSLVIFIQAAVNIMVAIGLFPITGIPLPFLSFGGSALVVNGAAAGLMLNLSRYRADRPGGSYEWRKDETFDSRRRNRRASLSRAGGSR</sequence>
<keyword evidence="8 16" id="KW-0472">Membrane</keyword>
<accession>A0A933MKB8</accession>
<evidence type="ECO:0000256" key="16">
    <source>
        <dbReference type="SAM" id="Phobius"/>
    </source>
</evidence>
<feature type="transmembrane region" description="Helical" evidence="16">
    <location>
        <begin position="12"/>
        <end position="35"/>
    </location>
</feature>
<evidence type="ECO:0000313" key="18">
    <source>
        <dbReference type="Proteomes" id="UP000736328"/>
    </source>
</evidence>
<comment type="caution">
    <text evidence="17">The sequence shown here is derived from an EMBL/GenBank/DDBJ whole genome shotgun (WGS) entry which is preliminary data.</text>
</comment>
<feature type="transmembrane region" description="Helical" evidence="16">
    <location>
        <begin position="223"/>
        <end position="246"/>
    </location>
</feature>
<name>A0A933MKB8_UNCT6</name>
<evidence type="ECO:0000256" key="15">
    <source>
        <dbReference type="ARBA" id="ARBA00049902"/>
    </source>
</evidence>
<keyword evidence="2" id="KW-0328">Glycosyltransferase</keyword>
<dbReference type="EC" id="2.4.99.28" evidence="14"/>
<keyword evidence="7 16" id="KW-1133">Transmembrane helix</keyword>
<dbReference type="GO" id="GO:0009252">
    <property type="term" value="P:peptidoglycan biosynthetic process"/>
    <property type="evidence" value="ECO:0007669"/>
    <property type="project" value="UniProtKB-KW"/>
</dbReference>
<dbReference type="Proteomes" id="UP000736328">
    <property type="component" value="Unassembled WGS sequence"/>
</dbReference>
<comment type="catalytic activity">
    <reaction evidence="15">
        <text>[GlcNAc-(1-&gt;4)-Mur2Ac(oyl-L-Ala-gamma-D-Glu-L-Lys-D-Ala-D-Ala)](n)-di-trans,octa-cis-undecaprenyl diphosphate + beta-D-GlcNAc-(1-&gt;4)-Mur2Ac(oyl-L-Ala-gamma-D-Glu-L-Lys-D-Ala-D-Ala)-di-trans,octa-cis-undecaprenyl diphosphate = [GlcNAc-(1-&gt;4)-Mur2Ac(oyl-L-Ala-gamma-D-Glu-L-Lys-D-Ala-D-Ala)](n+1)-di-trans,octa-cis-undecaprenyl diphosphate + di-trans,octa-cis-undecaprenyl diphosphate + H(+)</text>
        <dbReference type="Rhea" id="RHEA:23708"/>
        <dbReference type="Rhea" id="RHEA-COMP:9602"/>
        <dbReference type="Rhea" id="RHEA-COMP:9603"/>
        <dbReference type="ChEBI" id="CHEBI:15378"/>
        <dbReference type="ChEBI" id="CHEBI:58405"/>
        <dbReference type="ChEBI" id="CHEBI:60033"/>
        <dbReference type="ChEBI" id="CHEBI:78435"/>
        <dbReference type="EC" id="2.4.99.28"/>
    </reaction>
</comment>
<dbReference type="AlphaFoldDB" id="A0A933MKB8"/>
<comment type="similarity">
    <text evidence="11">Belongs to the SEDS family. FtsW subfamily.</text>
</comment>
<evidence type="ECO:0000256" key="3">
    <source>
        <dbReference type="ARBA" id="ARBA00022679"/>
    </source>
</evidence>
<evidence type="ECO:0000256" key="14">
    <source>
        <dbReference type="ARBA" id="ARBA00044770"/>
    </source>
</evidence>
<evidence type="ECO:0000313" key="17">
    <source>
        <dbReference type="EMBL" id="MBI4726575.1"/>
    </source>
</evidence>
<evidence type="ECO:0000256" key="9">
    <source>
        <dbReference type="ARBA" id="ARBA00032370"/>
    </source>
</evidence>